<dbReference type="AlphaFoldDB" id="A0AA50CQJ5"/>
<dbReference type="Pfam" id="PF09945">
    <property type="entry name" value="DUF2177"/>
    <property type="match status" value="1"/>
</dbReference>
<evidence type="ECO:0000313" key="3">
    <source>
        <dbReference type="Proteomes" id="UP001234585"/>
    </source>
</evidence>
<proteinExistence type="predicted"/>
<gene>
    <name evidence="2" type="ORF">Q9313_19410</name>
</gene>
<evidence type="ECO:0000313" key="2">
    <source>
        <dbReference type="EMBL" id="WLS00239.1"/>
    </source>
</evidence>
<keyword evidence="1" id="KW-0472">Membrane</keyword>
<feature type="transmembrane region" description="Helical" evidence="1">
    <location>
        <begin position="7"/>
        <end position="25"/>
    </location>
</feature>
<sequence>MKTIATAYLATGIAFLIVDAIWLSTMADMLYRPLMGDKLAPQFHLAPAIVFYLIYVAGIVFFAVMPALDGGGLAKAALNGAVLGLVAYATYDLTNQATLKDWPLAVTLADIPWGAFVTVVGASAGFLVASRLG</sequence>
<keyword evidence="1" id="KW-1133">Transmembrane helix</keyword>
<dbReference type="InterPro" id="IPR018687">
    <property type="entry name" value="DUF2177_membr"/>
</dbReference>
<keyword evidence="1" id="KW-0812">Transmembrane</keyword>
<dbReference type="RefSeq" id="WP_306039793.1">
    <property type="nucleotide sequence ID" value="NZ_CP132303.1"/>
</dbReference>
<organism evidence="2 3">
    <name type="scientific">Shinella sumterensis</name>
    <dbReference type="NCBI Taxonomy" id="1967501"/>
    <lineage>
        <taxon>Bacteria</taxon>
        <taxon>Pseudomonadati</taxon>
        <taxon>Pseudomonadota</taxon>
        <taxon>Alphaproteobacteria</taxon>
        <taxon>Hyphomicrobiales</taxon>
        <taxon>Rhizobiaceae</taxon>
        <taxon>Shinella</taxon>
    </lineage>
</organism>
<keyword evidence="3" id="KW-1185">Reference proteome</keyword>
<protein>
    <submittedName>
        <fullName evidence="2">DUF2177 family protein</fullName>
    </submittedName>
</protein>
<feature type="transmembrane region" description="Helical" evidence="1">
    <location>
        <begin position="111"/>
        <end position="129"/>
    </location>
</feature>
<name>A0AA50CQJ5_9HYPH</name>
<reference evidence="2 3" key="1">
    <citation type="submission" date="2023-08" db="EMBL/GenBank/DDBJ databases">
        <title>Pathogen: clinical or host-associated sample.</title>
        <authorList>
            <person name="Hergert J."/>
            <person name="Casey R."/>
            <person name="Wagner J."/>
            <person name="Young E.L."/>
            <person name="Oakeson K.F."/>
        </authorList>
    </citation>
    <scope>NUCLEOTIDE SEQUENCE [LARGE SCALE GENOMIC DNA]</scope>
    <source>
        <strain evidence="2 3">1760953</strain>
        <plasmid evidence="2 3">unnamed1</plasmid>
    </source>
</reference>
<dbReference type="Proteomes" id="UP001234585">
    <property type="component" value="Plasmid unnamed1"/>
</dbReference>
<evidence type="ECO:0000256" key="1">
    <source>
        <dbReference type="SAM" id="Phobius"/>
    </source>
</evidence>
<feature type="transmembrane region" description="Helical" evidence="1">
    <location>
        <begin position="72"/>
        <end position="91"/>
    </location>
</feature>
<feature type="transmembrane region" description="Helical" evidence="1">
    <location>
        <begin position="45"/>
        <end position="65"/>
    </location>
</feature>
<dbReference type="EMBL" id="CP132303">
    <property type="protein sequence ID" value="WLS00239.1"/>
    <property type="molecule type" value="Genomic_DNA"/>
</dbReference>
<keyword evidence="2" id="KW-0614">Plasmid</keyword>
<geneLocation type="plasmid" evidence="2 3">
    <name>unnamed1</name>
</geneLocation>
<accession>A0AA50CQJ5</accession>